<evidence type="ECO:0000256" key="5">
    <source>
        <dbReference type="ARBA" id="ARBA00022552"/>
    </source>
</evidence>
<feature type="region of interest" description="Disordered" evidence="9">
    <location>
        <begin position="1"/>
        <end position="129"/>
    </location>
</feature>
<gene>
    <name evidence="10" type="ORF">I302_07901</name>
    <name evidence="11" type="ORF">I302_108764</name>
</gene>
<keyword evidence="5 8" id="KW-0698">rRNA processing</keyword>
<dbReference type="RefSeq" id="XP_019043326.1">
    <property type="nucleotide sequence ID" value="XM_019194490.1"/>
</dbReference>
<evidence type="ECO:0000313" key="10">
    <source>
        <dbReference type="EMBL" id="OCF22256.1"/>
    </source>
</evidence>
<reference evidence="11" key="4">
    <citation type="submission" date="2024-02" db="EMBL/GenBank/DDBJ databases">
        <title>Comparative genomics of Cryptococcus and Kwoniella reveals pathogenesis evolution and contrasting modes of karyotype evolution via chromosome fusion or intercentromeric recombination.</title>
        <authorList>
            <person name="Coelho M.A."/>
            <person name="David-Palma M."/>
            <person name="Shea T."/>
            <person name="Bowers K."/>
            <person name="McGinley-Smith S."/>
            <person name="Mohammad A.W."/>
            <person name="Gnirke A."/>
            <person name="Yurkov A.M."/>
            <person name="Nowrousian M."/>
            <person name="Sun S."/>
            <person name="Cuomo C.A."/>
            <person name="Heitman J."/>
        </authorList>
    </citation>
    <scope>NUCLEOTIDE SEQUENCE</scope>
    <source>
        <strain evidence="11">CBS 10118</strain>
    </source>
</reference>
<dbReference type="OrthoDB" id="277961at2759"/>
<dbReference type="EMBL" id="CP144548">
    <property type="protein sequence ID" value="WVW86710.1"/>
    <property type="molecule type" value="Genomic_DNA"/>
</dbReference>
<comment type="subcellular location">
    <subcellularLocation>
        <location evidence="2 8">Nucleus</location>
        <location evidence="2 8">Nucleolus</location>
    </subcellularLocation>
</comment>
<evidence type="ECO:0000256" key="2">
    <source>
        <dbReference type="ARBA" id="ARBA00004604"/>
    </source>
</evidence>
<feature type="compositionally biased region" description="Basic and acidic residues" evidence="9">
    <location>
        <begin position="53"/>
        <end position="107"/>
    </location>
</feature>
<organism evidence="10">
    <name type="scientific">Kwoniella bestiolae CBS 10118</name>
    <dbReference type="NCBI Taxonomy" id="1296100"/>
    <lineage>
        <taxon>Eukaryota</taxon>
        <taxon>Fungi</taxon>
        <taxon>Dikarya</taxon>
        <taxon>Basidiomycota</taxon>
        <taxon>Agaricomycotina</taxon>
        <taxon>Tremellomycetes</taxon>
        <taxon>Tremellales</taxon>
        <taxon>Cryptococcaceae</taxon>
        <taxon>Kwoniella</taxon>
    </lineage>
</organism>
<evidence type="ECO:0000256" key="6">
    <source>
        <dbReference type="ARBA" id="ARBA00023054"/>
    </source>
</evidence>
<evidence type="ECO:0000256" key="9">
    <source>
        <dbReference type="SAM" id="MobiDB-lite"/>
    </source>
</evidence>
<keyword evidence="7 8" id="KW-0539">Nucleus</keyword>
<dbReference type="KEGG" id="kbi:30212300"/>
<evidence type="ECO:0000256" key="3">
    <source>
        <dbReference type="ARBA" id="ARBA00007869"/>
    </source>
</evidence>
<keyword evidence="4 8" id="KW-0690">Ribosome biogenesis</keyword>
<dbReference type="GO" id="GO:0005730">
    <property type="term" value="C:nucleolus"/>
    <property type="evidence" value="ECO:0007669"/>
    <property type="project" value="UniProtKB-SubCell"/>
</dbReference>
<evidence type="ECO:0000313" key="11">
    <source>
        <dbReference type="EMBL" id="WVW86710.1"/>
    </source>
</evidence>
<sequence>MSEPNAEASSSSSSPPVVVSVAASRNGRTPGKAHKGEKTAVKRSYISNSIKTPFEKRREQDRQKEAMKAVERELKDDKQAEKDRKVTIIKERRERAAEKQRMEDMRAKMSAKKLQRMKKRQGRTKKING</sequence>
<dbReference type="AlphaFoldDB" id="A0A1B9FU04"/>
<keyword evidence="12" id="KW-1185">Reference proteome</keyword>
<evidence type="ECO:0000256" key="4">
    <source>
        <dbReference type="ARBA" id="ARBA00022517"/>
    </source>
</evidence>
<evidence type="ECO:0000256" key="1">
    <source>
        <dbReference type="ARBA" id="ARBA00004090"/>
    </source>
</evidence>
<evidence type="ECO:0000313" key="12">
    <source>
        <dbReference type="Proteomes" id="UP000092730"/>
    </source>
</evidence>
<dbReference type="InterPro" id="IPR005579">
    <property type="entry name" value="Cgr1-like"/>
</dbReference>
<dbReference type="VEuPathDB" id="FungiDB:I302_07901"/>
<comment type="function">
    <text evidence="1 8">Involved in nucleolar integrity and required for processing of the pre-rRNA for the 60S ribosome subunit.</text>
</comment>
<dbReference type="Pfam" id="PF03879">
    <property type="entry name" value="Cgr1"/>
    <property type="match status" value="1"/>
</dbReference>
<reference evidence="10" key="3">
    <citation type="submission" date="2014-01" db="EMBL/GenBank/DDBJ databases">
        <title>Evolution of pathogenesis and genome organization in the Tremellales.</title>
        <authorList>
            <person name="Cuomo C."/>
            <person name="Litvintseva A."/>
            <person name="Heitman J."/>
            <person name="Chen Y."/>
            <person name="Sun S."/>
            <person name="Springer D."/>
            <person name="Dromer F."/>
            <person name="Young S."/>
            <person name="Zeng Q."/>
            <person name="Chapman S."/>
            <person name="Gujja S."/>
            <person name="Saif S."/>
            <person name="Birren B."/>
        </authorList>
    </citation>
    <scope>NUCLEOTIDE SEQUENCE</scope>
    <source>
        <strain evidence="10">CBS 10118</strain>
    </source>
</reference>
<keyword evidence="6" id="KW-0175">Coiled coil</keyword>
<dbReference type="GeneID" id="30212300"/>
<name>A0A1B9FU04_9TREE</name>
<protein>
    <recommendedName>
        <fullName evidence="8">rRNA-processing protein</fullName>
    </recommendedName>
</protein>
<reference evidence="11" key="2">
    <citation type="submission" date="2013-07" db="EMBL/GenBank/DDBJ databases">
        <authorList>
            <consortium name="The Broad Institute Genome Sequencing Platform"/>
            <person name="Cuomo C."/>
            <person name="Litvintseva A."/>
            <person name="Chen Y."/>
            <person name="Heitman J."/>
            <person name="Sun S."/>
            <person name="Springer D."/>
            <person name="Dromer F."/>
            <person name="Young S.K."/>
            <person name="Zeng Q."/>
            <person name="Gargeya S."/>
            <person name="Fitzgerald M."/>
            <person name="Abouelleil A."/>
            <person name="Alvarado L."/>
            <person name="Berlin A.M."/>
            <person name="Chapman S.B."/>
            <person name="Dewar J."/>
            <person name="Goldberg J."/>
            <person name="Griggs A."/>
            <person name="Gujja S."/>
            <person name="Hansen M."/>
            <person name="Howarth C."/>
            <person name="Imamovic A."/>
            <person name="Larimer J."/>
            <person name="McCowan C."/>
            <person name="Murphy C."/>
            <person name="Pearson M."/>
            <person name="Priest M."/>
            <person name="Roberts A."/>
            <person name="Saif S."/>
            <person name="Shea T."/>
            <person name="Sykes S."/>
            <person name="Wortman J."/>
            <person name="Nusbaum C."/>
            <person name="Birren B."/>
        </authorList>
    </citation>
    <scope>NUCLEOTIDE SEQUENCE</scope>
    <source>
        <strain evidence="11">CBS 10118</strain>
    </source>
</reference>
<evidence type="ECO:0000256" key="8">
    <source>
        <dbReference type="RuleBase" id="RU363084"/>
    </source>
</evidence>
<reference evidence="10" key="1">
    <citation type="submission" date="2013-07" db="EMBL/GenBank/DDBJ databases">
        <title>The Genome Sequence of Cryptococcus bestiolae CBS10118.</title>
        <authorList>
            <consortium name="The Broad Institute Genome Sequencing Platform"/>
            <person name="Cuomo C."/>
            <person name="Litvintseva A."/>
            <person name="Chen Y."/>
            <person name="Heitman J."/>
            <person name="Sun S."/>
            <person name="Springer D."/>
            <person name="Dromer F."/>
            <person name="Young S.K."/>
            <person name="Zeng Q."/>
            <person name="Gargeya S."/>
            <person name="Fitzgerald M."/>
            <person name="Abouelleil A."/>
            <person name="Alvarado L."/>
            <person name="Berlin A.M."/>
            <person name="Chapman S.B."/>
            <person name="Dewar J."/>
            <person name="Goldberg J."/>
            <person name="Griggs A."/>
            <person name="Gujja S."/>
            <person name="Hansen M."/>
            <person name="Howarth C."/>
            <person name="Imamovic A."/>
            <person name="Larimer J."/>
            <person name="McCowan C."/>
            <person name="Murphy C."/>
            <person name="Pearson M."/>
            <person name="Priest M."/>
            <person name="Roberts A."/>
            <person name="Saif S."/>
            <person name="Shea T."/>
            <person name="Sykes S."/>
            <person name="Wortman J."/>
            <person name="Nusbaum C."/>
            <person name="Birren B."/>
        </authorList>
    </citation>
    <scope>NUCLEOTIDE SEQUENCE [LARGE SCALE GENOMIC DNA]</scope>
    <source>
        <strain evidence="10">CBS 10118</strain>
    </source>
</reference>
<feature type="compositionally biased region" description="Low complexity" evidence="9">
    <location>
        <begin position="1"/>
        <end position="24"/>
    </location>
</feature>
<comment type="similarity">
    <text evidence="3 8">Belongs to the CGR1 family.</text>
</comment>
<evidence type="ECO:0000256" key="7">
    <source>
        <dbReference type="ARBA" id="ARBA00023242"/>
    </source>
</evidence>
<proteinExistence type="inferred from homology"/>
<feature type="compositionally biased region" description="Basic residues" evidence="9">
    <location>
        <begin position="109"/>
        <end position="129"/>
    </location>
</feature>
<dbReference type="GO" id="GO:0006364">
    <property type="term" value="P:rRNA processing"/>
    <property type="evidence" value="ECO:0007669"/>
    <property type="project" value="UniProtKB-UniRule"/>
</dbReference>
<dbReference type="Proteomes" id="UP000092730">
    <property type="component" value="Chromosome 8"/>
</dbReference>
<accession>A0A1B9FU04</accession>
<dbReference type="EMBL" id="KI894025">
    <property type="protein sequence ID" value="OCF22256.1"/>
    <property type="molecule type" value="Genomic_DNA"/>
</dbReference>